<dbReference type="Proteomes" id="UP000826212">
    <property type="component" value="Chromosome"/>
</dbReference>
<evidence type="ECO:0000313" key="2">
    <source>
        <dbReference type="Proteomes" id="UP000826212"/>
    </source>
</evidence>
<sequence length="214" mass="24644">MNKGIKREVDISQWNRAEHFNFFSTMDNPLYGICLEVDATLAFKRCKNQKISFFLFYMHAMGKALQEVESFRYRIEDGKLFCYDFVELGSTIGREDETFGFALLRYNENFDVFCADASKEIEQVNATPGICLDANHEMNNVVFCSTIPWLRFTGLTHAMNHDPKDSVPRITFGKCSKDGDSFKLPVAIYVHHALVDAIHIGKLVDRFQHYLDCP</sequence>
<proteinExistence type="predicted"/>
<dbReference type="EMBL" id="CP081303">
    <property type="protein sequence ID" value="QZE14485.1"/>
    <property type="molecule type" value="Genomic_DNA"/>
</dbReference>
<reference evidence="1" key="1">
    <citation type="submission" date="2021-08" db="EMBL/GenBank/DDBJ databases">
        <title>Novel anaerobic bacterium isolated from sea squirt in East Sea, Republic of Korea.</title>
        <authorList>
            <person name="Nguyen T.H."/>
            <person name="Li Z."/>
            <person name="Lee Y.-J."/>
            <person name="Ko J."/>
            <person name="Kim S.-G."/>
        </authorList>
    </citation>
    <scope>NUCLEOTIDE SEQUENCE</scope>
    <source>
        <strain evidence="1">KCTC 25031</strain>
    </source>
</reference>
<gene>
    <name evidence="1" type="ORF">K4L44_01040</name>
</gene>
<protein>
    <submittedName>
        <fullName evidence="1">Chloramphenicol acetyltransferase</fullName>
    </submittedName>
</protein>
<organism evidence="1 2">
    <name type="scientific">Halosquirtibacter laminarini</name>
    <dbReference type="NCBI Taxonomy" id="3374600"/>
    <lineage>
        <taxon>Bacteria</taxon>
        <taxon>Pseudomonadati</taxon>
        <taxon>Bacteroidota</taxon>
        <taxon>Bacteroidia</taxon>
        <taxon>Marinilabiliales</taxon>
        <taxon>Prolixibacteraceae</taxon>
        <taxon>Halosquirtibacter</taxon>
    </lineage>
</organism>
<evidence type="ECO:0000313" key="1">
    <source>
        <dbReference type="EMBL" id="QZE14485.1"/>
    </source>
</evidence>
<name>A0AC61NFS6_9BACT</name>
<keyword evidence="2" id="KW-1185">Reference proteome</keyword>
<accession>A0AC61NFS6</accession>